<dbReference type="OrthoDB" id="3067692at2759"/>
<dbReference type="InterPro" id="IPR013083">
    <property type="entry name" value="Znf_RING/FYVE/PHD"/>
</dbReference>
<dbReference type="SMART" id="SM00249">
    <property type="entry name" value="PHD"/>
    <property type="match status" value="1"/>
</dbReference>
<evidence type="ECO:0000256" key="4">
    <source>
        <dbReference type="SAM" id="MobiDB-lite"/>
    </source>
</evidence>
<dbReference type="AlphaFoldDB" id="A0A369K8V0"/>
<keyword evidence="7" id="KW-1185">Reference proteome</keyword>
<organism evidence="6 7">
    <name type="scientific">Hypsizygus marmoreus</name>
    <name type="common">White beech mushroom</name>
    <name type="synonym">Agaricus marmoreus</name>
    <dbReference type="NCBI Taxonomy" id="39966"/>
    <lineage>
        <taxon>Eukaryota</taxon>
        <taxon>Fungi</taxon>
        <taxon>Dikarya</taxon>
        <taxon>Basidiomycota</taxon>
        <taxon>Agaricomycotina</taxon>
        <taxon>Agaricomycetes</taxon>
        <taxon>Agaricomycetidae</taxon>
        <taxon>Agaricales</taxon>
        <taxon>Tricholomatineae</taxon>
        <taxon>Lyophyllaceae</taxon>
        <taxon>Hypsizygus</taxon>
    </lineage>
</organism>
<evidence type="ECO:0000259" key="5">
    <source>
        <dbReference type="SMART" id="SM00249"/>
    </source>
</evidence>
<sequence>MARTKQTARKTTGAPAPRHKLGTIQPGTGEADSPGFLRRSSPRFAARELELARSSKASGRKRRGMNQVRSELPAPPMLADKPQYCTNCKNGGTVVECDTCPRVVCSRCIDIPETLPVGEKFKCPDCHLHPGGASGRNIAPYQAWSSAETPTTFHGAATQRDTFPLCNDPAIVVLSIRLSSVPLEGAPAMMAYQHLHPYSLDQLVLVDLVYDFSSEEGISTYDKAVDKLVARMKTGDLRRHHSFSVYVMTHTDPERGDLHYAPGNQGSAEVLSVLDALIPEELGHLISNGGSAGKRSSSLTILACGSLVVKADARADVQKFTDRAYFDWVMGFSQEDFQPWTANMLVMDAAEAWFIREKRPETVLPDHHRVGAHTDIYIFKPEERAMRYAWSHVGRRPFGTAVLLQCPVCKSIKPWRKPKVKQAAAESGPTQVVLICKHCKHEMKVDRKDGMKKYTLGKMNKTERGDWYCVKV</sequence>
<evidence type="ECO:0000313" key="6">
    <source>
        <dbReference type="EMBL" id="RDB31019.1"/>
    </source>
</evidence>
<evidence type="ECO:0000256" key="3">
    <source>
        <dbReference type="ARBA" id="ARBA00022833"/>
    </source>
</evidence>
<dbReference type="GO" id="GO:0008270">
    <property type="term" value="F:zinc ion binding"/>
    <property type="evidence" value="ECO:0007669"/>
    <property type="project" value="UniProtKB-KW"/>
</dbReference>
<dbReference type="STRING" id="39966.A0A369K8V0"/>
<reference evidence="6" key="1">
    <citation type="submission" date="2018-04" db="EMBL/GenBank/DDBJ databases">
        <title>Whole genome sequencing of Hypsizygus marmoreus.</title>
        <authorList>
            <person name="Choi I.-G."/>
            <person name="Min B."/>
            <person name="Kim J.-G."/>
            <person name="Kim S."/>
            <person name="Oh Y.-L."/>
            <person name="Kong W.-S."/>
            <person name="Park H."/>
            <person name="Jeong J."/>
            <person name="Song E.-S."/>
        </authorList>
    </citation>
    <scope>NUCLEOTIDE SEQUENCE [LARGE SCALE GENOMIC DNA]</scope>
    <source>
        <strain evidence="6">51987-8</strain>
    </source>
</reference>
<evidence type="ECO:0000313" key="7">
    <source>
        <dbReference type="Proteomes" id="UP000076154"/>
    </source>
</evidence>
<dbReference type="EMBL" id="LUEZ02000002">
    <property type="protein sequence ID" value="RDB31019.1"/>
    <property type="molecule type" value="Genomic_DNA"/>
</dbReference>
<protein>
    <recommendedName>
        <fullName evidence="5">Zinc finger PHD-type domain-containing protein</fullName>
    </recommendedName>
</protein>
<evidence type="ECO:0000256" key="2">
    <source>
        <dbReference type="ARBA" id="ARBA00022771"/>
    </source>
</evidence>
<keyword evidence="2" id="KW-0863">Zinc-finger</keyword>
<keyword evidence="3" id="KW-0862">Zinc</keyword>
<evidence type="ECO:0000256" key="1">
    <source>
        <dbReference type="ARBA" id="ARBA00022723"/>
    </source>
</evidence>
<dbReference type="Proteomes" id="UP000076154">
    <property type="component" value="Unassembled WGS sequence"/>
</dbReference>
<comment type="caution">
    <text evidence="6">The sequence shown here is derived from an EMBL/GenBank/DDBJ whole genome shotgun (WGS) entry which is preliminary data.</text>
</comment>
<name>A0A369K8V0_HYPMA</name>
<gene>
    <name evidence="6" type="ORF">Hypma_000105</name>
</gene>
<dbReference type="Gene3D" id="3.30.40.10">
    <property type="entry name" value="Zinc/RING finger domain, C3HC4 (zinc finger)"/>
    <property type="match status" value="1"/>
</dbReference>
<feature type="region of interest" description="Disordered" evidence="4">
    <location>
        <begin position="1"/>
        <end position="42"/>
    </location>
</feature>
<dbReference type="InterPro" id="IPR011011">
    <property type="entry name" value="Znf_FYVE_PHD"/>
</dbReference>
<proteinExistence type="predicted"/>
<dbReference type="InParanoid" id="A0A369K8V0"/>
<dbReference type="SUPFAM" id="SSF57903">
    <property type="entry name" value="FYVE/PHD zinc finger"/>
    <property type="match status" value="1"/>
</dbReference>
<feature type="domain" description="Zinc finger PHD-type" evidence="5">
    <location>
        <begin position="84"/>
        <end position="127"/>
    </location>
</feature>
<keyword evidence="1" id="KW-0479">Metal-binding</keyword>
<dbReference type="InterPro" id="IPR001965">
    <property type="entry name" value="Znf_PHD"/>
</dbReference>
<accession>A0A369K8V0</accession>